<keyword evidence="4 9" id="KW-0902">Two-component regulatory system</keyword>
<comment type="subcellular location">
    <subcellularLocation>
        <location evidence="1 9">Cytoplasm</location>
    </subcellularLocation>
</comment>
<protein>
    <recommendedName>
        <fullName evidence="9">Transcriptional regulatory protein</fullName>
    </recommendedName>
</protein>
<evidence type="ECO:0000256" key="5">
    <source>
        <dbReference type="ARBA" id="ARBA00023015"/>
    </source>
</evidence>
<keyword evidence="6 9" id="KW-0238">DNA-binding</keyword>
<evidence type="ECO:0000256" key="10">
    <source>
        <dbReference type="PROSITE-ProRule" id="PRU00169"/>
    </source>
</evidence>
<evidence type="ECO:0000256" key="4">
    <source>
        <dbReference type="ARBA" id="ARBA00023012"/>
    </source>
</evidence>
<dbReference type="EMBL" id="RIAX01000008">
    <property type="protein sequence ID" value="RNF38988.1"/>
    <property type="molecule type" value="Genomic_DNA"/>
</dbReference>
<keyword evidence="3 10" id="KW-0597">Phosphoprotein</keyword>
<keyword evidence="2 9" id="KW-0963">Cytoplasm</keyword>
<dbReference type="Gene3D" id="3.40.50.2300">
    <property type="match status" value="1"/>
</dbReference>
<dbReference type="Pfam" id="PF00072">
    <property type="entry name" value="Response_reg"/>
    <property type="match status" value="1"/>
</dbReference>
<dbReference type="GO" id="GO:0003700">
    <property type="term" value="F:DNA-binding transcription factor activity"/>
    <property type="evidence" value="ECO:0007669"/>
    <property type="project" value="InterPro"/>
</dbReference>
<keyword evidence="14" id="KW-1185">Reference proteome</keyword>
<dbReference type="InterPro" id="IPR001789">
    <property type="entry name" value="Sig_transdc_resp-reg_receiver"/>
</dbReference>
<sequence>MIKVMIVEDDPMVAALNRQYVEQLEGFAVVASSSNAKEAEKVLAKTEVNLLLLDIHMPGMDGIDFLREIREERLDLDVILITAASEIGRIQQALRLGAVDYLIKPFEFSRFQEALTQYRSQYAKLEDKGKISQQDLDRMLHKKSQPGSGSPKLQSLPKGLTKTTLSRISEVILSKGTEAFSTEEIAEASQISRVSIRKYLKFLTQIGYLEETLIYGVGRPIYQYRQQPSKEDRIHLYL</sequence>
<accession>A0A3M8P5N1</accession>
<reference evidence="13 14" key="1">
    <citation type="journal article" date="2018" name="Int. J. Syst. Evol. Microbiol.">
        <title>Planococcus salinus sp. nov., a moderately halophilic bacterium isolated from a saline-alkali soil.</title>
        <authorList>
            <person name="Gan L."/>
        </authorList>
    </citation>
    <scope>NUCLEOTIDE SEQUENCE [LARGE SCALE GENOMIC DNA]</scope>
    <source>
        <strain evidence="13 14">LCB217</strain>
    </source>
</reference>
<keyword evidence="8 9" id="KW-0804">Transcription</keyword>
<evidence type="ECO:0000256" key="1">
    <source>
        <dbReference type="ARBA" id="ARBA00004496"/>
    </source>
</evidence>
<feature type="modified residue" description="4-aspartylphosphate" evidence="10">
    <location>
        <position position="54"/>
    </location>
</feature>
<name>A0A3M8P5N1_9BACL</name>
<dbReference type="InterPro" id="IPR036390">
    <property type="entry name" value="WH_DNA-bd_sf"/>
</dbReference>
<dbReference type="PANTHER" id="PTHR45526:SF1">
    <property type="entry name" value="TRANSCRIPTIONAL REGULATORY PROTEIN DCUR-RELATED"/>
    <property type="match status" value="1"/>
</dbReference>
<proteinExistence type="predicted"/>
<evidence type="ECO:0000256" key="2">
    <source>
        <dbReference type="ARBA" id="ARBA00022490"/>
    </source>
</evidence>
<dbReference type="SMART" id="SM00448">
    <property type="entry name" value="REC"/>
    <property type="match status" value="1"/>
</dbReference>
<feature type="domain" description="Response regulatory" evidence="12">
    <location>
        <begin position="3"/>
        <end position="119"/>
    </location>
</feature>
<dbReference type="GO" id="GO:0003677">
    <property type="term" value="F:DNA binding"/>
    <property type="evidence" value="ECO:0007669"/>
    <property type="project" value="UniProtKB-KW"/>
</dbReference>
<dbReference type="PROSITE" id="PS50110">
    <property type="entry name" value="RESPONSE_REGULATORY"/>
    <property type="match status" value="1"/>
</dbReference>
<dbReference type="RefSeq" id="WP_123165770.1">
    <property type="nucleotide sequence ID" value="NZ_RIAX01000008.1"/>
</dbReference>
<dbReference type="SUPFAM" id="SSF52172">
    <property type="entry name" value="CheY-like"/>
    <property type="match status" value="1"/>
</dbReference>
<feature type="region of interest" description="Disordered" evidence="11">
    <location>
        <begin position="140"/>
        <end position="159"/>
    </location>
</feature>
<evidence type="ECO:0000313" key="13">
    <source>
        <dbReference type="EMBL" id="RNF38988.1"/>
    </source>
</evidence>
<dbReference type="SUPFAM" id="SSF46785">
    <property type="entry name" value="Winged helix' DNA-binding domain"/>
    <property type="match status" value="1"/>
</dbReference>
<gene>
    <name evidence="13" type="ORF">EEX84_11385</name>
</gene>
<organism evidence="13 14">
    <name type="scientific">Planococcus salinus</name>
    <dbReference type="NCBI Taxonomy" id="1848460"/>
    <lineage>
        <taxon>Bacteria</taxon>
        <taxon>Bacillati</taxon>
        <taxon>Bacillota</taxon>
        <taxon>Bacilli</taxon>
        <taxon>Bacillales</taxon>
        <taxon>Caryophanaceae</taxon>
        <taxon>Planococcus</taxon>
    </lineage>
</organism>
<comment type="caution">
    <text evidence="13">The sequence shown here is derived from an EMBL/GenBank/DDBJ whole genome shotgun (WGS) entry which is preliminary data.</text>
</comment>
<dbReference type="OrthoDB" id="9759232at2"/>
<dbReference type="InterPro" id="IPR051271">
    <property type="entry name" value="2C-system_Tx_regulators"/>
</dbReference>
<keyword evidence="7 9" id="KW-0010">Activator</keyword>
<evidence type="ECO:0000256" key="9">
    <source>
        <dbReference type="PIRNR" id="PIRNR006171"/>
    </source>
</evidence>
<dbReference type="PIRSF" id="PIRSF006171">
    <property type="entry name" value="RR_citrat_malat"/>
    <property type="match status" value="1"/>
</dbReference>
<dbReference type="PANTHER" id="PTHR45526">
    <property type="entry name" value="TRANSCRIPTIONAL REGULATORY PROTEIN DPIA"/>
    <property type="match status" value="1"/>
</dbReference>
<dbReference type="AlphaFoldDB" id="A0A3M8P5N1"/>
<evidence type="ECO:0000313" key="14">
    <source>
        <dbReference type="Proteomes" id="UP000275473"/>
    </source>
</evidence>
<evidence type="ECO:0000256" key="6">
    <source>
        <dbReference type="ARBA" id="ARBA00023125"/>
    </source>
</evidence>
<dbReference type="GO" id="GO:0005737">
    <property type="term" value="C:cytoplasm"/>
    <property type="evidence" value="ECO:0007669"/>
    <property type="project" value="UniProtKB-SubCell"/>
</dbReference>
<dbReference type="InterPro" id="IPR024187">
    <property type="entry name" value="Sig_transdc_resp-reg_cit/mal"/>
</dbReference>
<keyword evidence="5 9" id="KW-0805">Transcription regulation</keyword>
<evidence type="ECO:0000256" key="11">
    <source>
        <dbReference type="SAM" id="MobiDB-lite"/>
    </source>
</evidence>
<dbReference type="GO" id="GO:0000156">
    <property type="term" value="F:phosphorelay response regulator activity"/>
    <property type="evidence" value="ECO:0007669"/>
    <property type="project" value="TreeGrafter"/>
</dbReference>
<evidence type="ECO:0000259" key="12">
    <source>
        <dbReference type="PROSITE" id="PS50110"/>
    </source>
</evidence>
<evidence type="ECO:0000256" key="3">
    <source>
        <dbReference type="ARBA" id="ARBA00022553"/>
    </source>
</evidence>
<dbReference type="InterPro" id="IPR011006">
    <property type="entry name" value="CheY-like_superfamily"/>
</dbReference>
<dbReference type="CDD" id="cd19925">
    <property type="entry name" value="REC_citrate_TCS"/>
    <property type="match status" value="1"/>
</dbReference>
<evidence type="ECO:0000256" key="7">
    <source>
        <dbReference type="ARBA" id="ARBA00023159"/>
    </source>
</evidence>
<evidence type="ECO:0000256" key="8">
    <source>
        <dbReference type="ARBA" id="ARBA00023163"/>
    </source>
</evidence>
<dbReference type="Proteomes" id="UP000275473">
    <property type="component" value="Unassembled WGS sequence"/>
</dbReference>